<comment type="function">
    <text evidence="17">Catalyzes the dephosphorylation of undecaprenyl diphosphate (UPP). Confers resistance to bacitracin.</text>
</comment>
<evidence type="ECO:0000256" key="10">
    <source>
        <dbReference type="ARBA" id="ARBA00022989"/>
    </source>
</evidence>
<dbReference type="GO" id="GO:0009252">
    <property type="term" value="P:peptidoglycan biosynthetic process"/>
    <property type="evidence" value="ECO:0007669"/>
    <property type="project" value="UniProtKB-KW"/>
</dbReference>
<dbReference type="HAMAP" id="MF_01006">
    <property type="entry name" value="Undec_diphosphatase"/>
    <property type="match status" value="1"/>
</dbReference>
<organism evidence="18 19">
    <name type="scientific">Kitasatospora xanthocidica</name>
    <dbReference type="NCBI Taxonomy" id="83382"/>
    <lineage>
        <taxon>Bacteria</taxon>
        <taxon>Bacillati</taxon>
        <taxon>Actinomycetota</taxon>
        <taxon>Actinomycetes</taxon>
        <taxon>Kitasatosporales</taxon>
        <taxon>Streptomycetaceae</taxon>
        <taxon>Kitasatospora</taxon>
    </lineage>
</organism>
<keyword evidence="9 17" id="KW-0573">Peptidoglycan synthesis</keyword>
<evidence type="ECO:0000256" key="1">
    <source>
        <dbReference type="ARBA" id="ARBA00004651"/>
    </source>
</evidence>
<dbReference type="GO" id="GO:0071555">
    <property type="term" value="P:cell wall organization"/>
    <property type="evidence" value="ECO:0007669"/>
    <property type="project" value="UniProtKB-KW"/>
</dbReference>
<proteinExistence type="inferred from homology"/>
<keyword evidence="13 17" id="KW-0961">Cell wall biogenesis/degradation</keyword>
<keyword evidence="7 17" id="KW-0378">Hydrolase</keyword>
<keyword evidence="19" id="KW-1185">Reference proteome</keyword>
<dbReference type="RefSeq" id="WP_117488963.1">
    <property type="nucleotide sequence ID" value="NZ_QVIG01000001.1"/>
</dbReference>
<feature type="transmembrane region" description="Helical" evidence="17">
    <location>
        <begin position="225"/>
        <end position="243"/>
    </location>
</feature>
<accession>A0A372ZZB3</accession>
<evidence type="ECO:0000256" key="15">
    <source>
        <dbReference type="ARBA" id="ARBA00032932"/>
    </source>
</evidence>
<evidence type="ECO:0000256" key="6">
    <source>
        <dbReference type="ARBA" id="ARBA00022692"/>
    </source>
</evidence>
<feature type="transmembrane region" description="Helical" evidence="17">
    <location>
        <begin position="255"/>
        <end position="275"/>
    </location>
</feature>
<dbReference type="InterPro" id="IPR003824">
    <property type="entry name" value="UppP"/>
</dbReference>
<evidence type="ECO:0000313" key="19">
    <source>
        <dbReference type="Proteomes" id="UP000263377"/>
    </source>
</evidence>
<comment type="subcellular location">
    <subcellularLocation>
        <location evidence="1 17">Cell membrane</location>
        <topology evidence="1 17">Multi-pass membrane protein</topology>
    </subcellularLocation>
</comment>
<feature type="transmembrane region" description="Helical" evidence="17">
    <location>
        <begin position="287"/>
        <end position="305"/>
    </location>
</feature>
<evidence type="ECO:0000256" key="9">
    <source>
        <dbReference type="ARBA" id="ARBA00022984"/>
    </source>
</evidence>
<evidence type="ECO:0000256" key="7">
    <source>
        <dbReference type="ARBA" id="ARBA00022801"/>
    </source>
</evidence>
<feature type="transmembrane region" description="Helical" evidence="17">
    <location>
        <begin position="130"/>
        <end position="149"/>
    </location>
</feature>
<evidence type="ECO:0000256" key="4">
    <source>
        <dbReference type="ARBA" id="ARBA00021581"/>
    </source>
</evidence>
<keyword evidence="6 17" id="KW-0812">Transmembrane</keyword>
<comment type="miscellaneous">
    <text evidence="17">Bacitracin is thought to be involved in the inhibition of peptidoglycan synthesis by sequestering undecaprenyl diphosphate, thereby reducing the pool of lipid carrier available.</text>
</comment>
<reference evidence="18 19" key="1">
    <citation type="submission" date="2018-08" db="EMBL/GenBank/DDBJ databases">
        <title>Diversity &amp; Physiological Properties of Lignin-Decomposing Actinobacteria from Soil.</title>
        <authorList>
            <person name="Roh S.G."/>
            <person name="Kim S.B."/>
        </authorList>
    </citation>
    <scope>NUCLEOTIDE SEQUENCE [LARGE SCALE GENOMIC DNA]</scope>
    <source>
        <strain evidence="18 19">MMS17-GH009</strain>
    </source>
</reference>
<dbReference type="GO" id="GO:0008360">
    <property type="term" value="P:regulation of cell shape"/>
    <property type="evidence" value="ECO:0007669"/>
    <property type="project" value="UniProtKB-KW"/>
</dbReference>
<evidence type="ECO:0000256" key="12">
    <source>
        <dbReference type="ARBA" id="ARBA00023251"/>
    </source>
</evidence>
<dbReference type="EMBL" id="QVIG01000001">
    <property type="protein sequence ID" value="RGD60792.1"/>
    <property type="molecule type" value="Genomic_DNA"/>
</dbReference>
<dbReference type="Proteomes" id="UP000263377">
    <property type="component" value="Unassembled WGS sequence"/>
</dbReference>
<keyword evidence="10 17" id="KW-1133">Transmembrane helix</keyword>
<evidence type="ECO:0000256" key="11">
    <source>
        <dbReference type="ARBA" id="ARBA00023136"/>
    </source>
</evidence>
<sequence length="307" mass="32462">MSTLTYPEAIGVGLLQGVTELFPVSSLGHSILLPALVGGRIQHDLDMTAEGSSYLAALVALHLATALALVVYFRKDWVRVVEGLFGSIRHRRVETRNERLAWLLVLSTIPVGVAGLALEKALRNALGKPVPAAVFLALNGLVLLGAERLKRGGTGRRRAGHSAGHAADEPGLDPAIASDHRLTRLGYGQGAWIGAAQILALFPGISRSGVTMSAGILRGLHHEDAARFSFLLATPVILAASVLKVPELFRPENSGVLGPVLAGSLAAFVAGYVSVRFLTRYFETRSLTPFALYCFLAGVGSAVYLSL</sequence>
<feature type="transmembrane region" description="Helical" evidence="17">
    <location>
        <begin position="54"/>
        <end position="73"/>
    </location>
</feature>
<evidence type="ECO:0000256" key="17">
    <source>
        <dbReference type="HAMAP-Rule" id="MF_01006"/>
    </source>
</evidence>
<keyword evidence="12 17" id="KW-0046">Antibiotic resistance</keyword>
<dbReference type="EC" id="3.6.1.27" evidence="3 17"/>
<evidence type="ECO:0000256" key="5">
    <source>
        <dbReference type="ARBA" id="ARBA00022475"/>
    </source>
</evidence>
<gene>
    <name evidence="17" type="primary">uppP</name>
    <name evidence="18" type="ORF">DR950_26180</name>
</gene>
<evidence type="ECO:0000256" key="3">
    <source>
        <dbReference type="ARBA" id="ARBA00012374"/>
    </source>
</evidence>
<comment type="caution">
    <text evidence="18">The sequence shown here is derived from an EMBL/GenBank/DDBJ whole genome shotgun (WGS) entry which is preliminary data.</text>
</comment>
<comment type="similarity">
    <text evidence="2 17">Belongs to the UppP family.</text>
</comment>
<feature type="transmembrane region" description="Helical" evidence="17">
    <location>
        <begin position="100"/>
        <end position="118"/>
    </location>
</feature>
<evidence type="ECO:0000256" key="2">
    <source>
        <dbReference type="ARBA" id="ARBA00010621"/>
    </source>
</evidence>
<dbReference type="GO" id="GO:0005886">
    <property type="term" value="C:plasma membrane"/>
    <property type="evidence" value="ECO:0007669"/>
    <property type="project" value="UniProtKB-SubCell"/>
</dbReference>
<dbReference type="AlphaFoldDB" id="A0A372ZZB3"/>
<dbReference type="PANTHER" id="PTHR30622:SF4">
    <property type="entry name" value="UNDECAPRENYL-DIPHOSPHATASE"/>
    <property type="match status" value="1"/>
</dbReference>
<dbReference type="GO" id="GO:0046677">
    <property type="term" value="P:response to antibiotic"/>
    <property type="evidence" value="ECO:0007669"/>
    <property type="project" value="UniProtKB-UniRule"/>
</dbReference>
<keyword evidence="5 17" id="KW-1003">Cell membrane</keyword>
<keyword evidence="8 17" id="KW-0133">Cell shape</keyword>
<evidence type="ECO:0000256" key="8">
    <source>
        <dbReference type="ARBA" id="ARBA00022960"/>
    </source>
</evidence>
<name>A0A372ZZB3_9ACTN</name>
<evidence type="ECO:0000256" key="14">
    <source>
        <dbReference type="ARBA" id="ARBA00032707"/>
    </source>
</evidence>
<dbReference type="NCBIfam" id="NF001395">
    <property type="entry name" value="PRK00281.3-1"/>
    <property type="match status" value="1"/>
</dbReference>
<dbReference type="Pfam" id="PF02673">
    <property type="entry name" value="BacA"/>
    <property type="match status" value="1"/>
</dbReference>
<evidence type="ECO:0000313" key="18">
    <source>
        <dbReference type="EMBL" id="RGD60792.1"/>
    </source>
</evidence>
<protein>
    <recommendedName>
        <fullName evidence="4 17">Undecaprenyl-diphosphatase</fullName>
        <ecNumber evidence="3 17">3.6.1.27</ecNumber>
    </recommendedName>
    <alternativeName>
        <fullName evidence="15 17">Bacitracin resistance protein</fullName>
    </alternativeName>
    <alternativeName>
        <fullName evidence="14 17">Undecaprenyl pyrophosphate phosphatase</fullName>
    </alternativeName>
</protein>
<keyword evidence="11 17" id="KW-0472">Membrane</keyword>
<evidence type="ECO:0000256" key="16">
    <source>
        <dbReference type="ARBA" id="ARBA00047594"/>
    </source>
</evidence>
<dbReference type="PANTHER" id="PTHR30622">
    <property type="entry name" value="UNDECAPRENYL-DIPHOSPHATASE"/>
    <property type="match status" value="1"/>
</dbReference>
<evidence type="ECO:0000256" key="13">
    <source>
        <dbReference type="ARBA" id="ARBA00023316"/>
    </source>
</evidence>
<dbReference type="GO" id="GO:0050380">
    <property type="term" value="F:undecaprenyl-diphosphatase activity"/>
    <property type="evidence" value="ECO:0007669"/>
    <property type="project" value="UniProtKB-UniRule"/>
</dbReference>
<comment type="catalytic activity">
    <reaction evidence="16 17">
        <text>di-trans,octa-cis-undecaprenyl diphosphate + H2O = di-trans,octa-cis-undecaprenyl phosphate + phosphate + H(+)</text>
        <dbReference type="Rhea" id="RHEA:28094"/>
        <dbReference type="ChEBI" id="CHEBI:15377"/>
        <dbReference type="ChEBI" id="CHEBI:15378"/>
        <dbReference type="ChEBI" id="CHEBI:43474"/>
        <dbReference type="ChEBI" id="CHEBI:58405"/>
        <dbReference type="ChEBI" id="CHEBI:60392"/>
        <dbReference type="EC" id="3.6.1.27"/>
    </reaction>
</comment>